<keyword evidence="1" id="KW-0472">Membrane</keyword>
<reference evidence="2 3" key="1">
    <citation type="submission" date="2024-11" db="EMBL/GenBank/DDBJ databases">
        <title>Chromosome-level genome assembly of Eucalyptus globulus Labill. provides insights into its genome evolution.</title>
        <authorList>
            <person name="Li X."/>
        </authorList>
    </citation>
    <scope>NUCLEOTIDE SEQUENCE [LARGE SCALE GENOMIC DNA]</scope>
    <source>
        <strain evidence="2">CL2024</strain>
        <tissue evidence="2">Fresh tender leaves</tissue>
    </source>
</reference>
<accession>A0ABD3L8L6</accession>
<comment type="caution">
    <text evidence="2">The sequence shown here is derived from an EMBL/GenBank/DDBJ whole genome shotgun (WGS) entry which is preliminary data.</text>
</comment>
<keyword evidence="3" id="KW-1185">Reference proteome</keyword>
<protein>
    <recommendedName>
        <fullName evidence="4">Late embryogenesis abundant protein LEA-2 subgroup domain-containing protein</fullName>
    </recommendedName>
</protein>
<keyword evidence="1" id="KW-1133">Transmembrane helix</keyword>
<evidence type="ECO:0008006" key="4">
    <source>
        <dbReference type="Google" id="ProtNLM"/>
    </source>
</evidence>
<evidence type="ECO:0000313" key="3">
    <source>
        <dbReference type="Proteomes" id="UP001634007"/>
    </source>
</evidence>
<dbReference type="EMBL" id="JBJKBG010000003">
    <property type="protein sequence ID" value="KAL3746939.1"/>
    <property type="molecule type" value="Genomic_DNA"/>
</dbReference>
<keyword evidence="1" id="KW-0812">Transmembrane</keyword>
<organism evidence="2 3">
    <name type="scientific">Eucalyptus globulus</name>
    <name type="common">Tasmanian blue gum</name>
    <dbReference type="NCBI Taxonomy" id="34317"/>
    <lineage>
        <taxon>Eukaryota</taxon>
        <taxon>Viridiplantae</taxon>
        <taxon>Streptophyta</taxon>
        <taxon>Embryophyta</taxon>
        <taxon>Tracheophyta</taxon>
        <taxon>Spermatophyta</taxon>
        <taxon>Magnoliopsida</taxon>
        <taxon>eudicotyledons</taxon>
        <taxon>Gunneridae</taxon>
        <taxon>Pentapetalae</taxon>
        <taxon>rosids</taxon>
        <taxon>malvids</taxon>
        <taxon>Myrtales</taxon>
        <taxon>Myrtaceae</taxon>
        <taxon>Myrtoideae</taxon>
        <taxon>Eucalypteae</taxon>
        <taxon>Eucalyptus</taxon>
    </lineage>
</organism>
<dbReference type="AlphaFoldDB" id="A0ABD3L8L6"/>
<sequence length="155" mass="17041">MFRSDQPYRALRSDDVELAHFAKPPPRRNQRRSSSKCFVYALAPIIILRAAFFGFALTVHIKSPELRLRRVDVKSLDYSTTASFSAPSTVSLVGEAVLRTTNFGGFEFSNGTAVSIEGGRVGARERPRVTMKMEVRSSELAADVDGSRNLASDVG</sequence>
<dbReference type="Proteomes" id="UP001634007">
    <property type="component" value="Unassembled WGS sequence"/>
</dbReference>
<gene>
    <name evidence="2" type="ORF">ACJRO7_015815</name>
</gene>
<evidence type="ECO:0000256" key="1">
    <source>
        <dbReference type="SAM" id="Phobius"/>
    </source>
</evidence>
<evidence type="ECO:0000313" key="2">
    <source>
        <dbReference type="EMBL" id="KAL3746939.1"/>
    </source>
</evidence>
<proteinExistence type="predicted"/>
<name>A0ABD3L8L6_EUCGL</name>
<feature type="transmembrane region" description="Helical" evidence="1">
    <location>
        <begin position="37"/>
        <end position="61"/>
    </location>
</feature>